<organism evidence="2">
    <name type="scientific">Verticillium alfalfae (strain VaMs.102 / ATCC MYA-4576 / FGSC 10136)</name>
    <name type="common">Verticillium wilt of alfalfa</name>
    <name type="synonym">Verticillium albo-atrum</name>
    <dbReference type="NCBI Taxonomy" id="526221"/>
    <lineage>
        <taxon>Eukaryota</taxon>
        <taxon>Fungi</taxon>
        <taxon>Dikarya</taxon>
        <taxon>Ascomycota</taxon>
        <taxon>Pezizomycotina</taxon>
        <taxon>Sordariomycetes</taxon>
        <taxon>Hypocreomycetidae</taxon>
        <taxon>Glomerellales</taxon>
        <taxon>Plectosphaerellaceae</taxon>
        <taxon>Verticillium</taxon>
    </lineage>
</organism>
<keyword evidence="2" id="KW-1185">Reference proteome</keyword>
<dbReference type="EMBL" id="DS985218">
    <property type="protein sequence ID" value="EEY18276.1"/>
    <property type="molecule type" value="Genomic_DNA"/>
</dbReference>
<dbReference type="GeneID" id="9529990"/>
<dbReference type="HOGENOM" id="CLU_2198997_0_0_1"/>
<dbReference type="Proteomes" id="UP000008698">
    <property type="component" value="Unassembled WGS sequence"/>
</dbReference>
<sequence>MGHKMHPQPQARNKICVFGVGPDLSTTDAADAQAPGAMSKLTWYPASKRRYGDKAQSERRSVLFRTGACLPWPVLGNAKPKFGLDMQQYEKDKLKGVHFRESCVSRTR</sequence>
<reference evidence="2" key="1">
    <citation type="journal article" date="2011" name="PLoS Pathog.">
        <title>Comparative genomics yields insights into niche adaptation of plant vascular wilt pathogens.</title>
        <authorList>
            <person name="Klosterman S.J."/>
            <person name="Subbarao K.V."/>
            <person name="Kang S."/>
            <person name="Veronese P."/>
            <person name="Gold S.E."/>
            <person name="Thomma B.P.H.J."/>
            <person name="Chen Z."/>
            <person name="Henrissat B."/>
            <person name="Lee Y.-H."/>
            <person name="Park J."/>
            <person name="Garcia-Pedrajas M.D."/>
            <person name="Barbara D.J."/>
            <person name="Anchieta A."/>
            <person name="de Jonge R."/>
            <person name="Santhanam P."/>
            <person name="Maruthachalam K."/>
            <person name="Atallah Z."/>
            <person name="Amyotte S.G."/>
            <person name="Paz Z."/>
            <person name="Inderbitzin P."/>
            <person name="Hayes R.J."/>
            <person name="Heiman D.I."/>
            <person name="Young S."/>
            <person name="Zeng Q."/>
            <person name="Engels R."/>
            <person name="Galagan J."/>
            <person name="Cuomo C.A."/>
            <person name="Dobinson K.F."/>
            <person name="Ma L.-J."/>
        </authorList>
    </citation>
    <scope>NUCLEOTIDE SEQUENCE [LARGE SCALE GENOMIC DNA]</scope>
    <source>
        <strain evidence="2">VaMs.102 / ATCC MYA-4576 / FGSC 10136</strain>
    </source>
</reference>
<dbReference type="AlphaFoldDB" id="C9SJB4"/>
<protein>
    <submittedName>
        <fullName evidence="1">Predicted protein</fullName>
    </submittedName>
</protein>
<proteinExistence type="predicted"/>
<evidence type="ECO:0000313" key="2">
    <source>
        <dbReference type="Proteomes" id="UP000008698"/>
    </source>
</evidence>
<name>C9SJB4_VERA1</name>
<dbReference type="KEGG" id="val:VDBG_04385"/>
<evidence type="ECO:0000313" key="1">
    <source>
        <dbReference type="EMBL" id="EEY18276.1"/>
    </source>
</evidence>
<accession>C9SJB4</accession>
<gene>
    <name evidence="1" type="ORF">VDBG_04385</name>
</gene>
<dbReference type="RefSeq" id="XP_003004779.1">
    <property type="nucleotide sequence ID" value="XM_003004733.1"/>
</dbReference>